<keyword evidence="4" id="KW-0812">Transmembrane</keyword>
<feature type="compositionally biased region" description="Gly residues" evidence="3">
    <location>
        <begin position="204"/>
        <end position="214"/>
    </location>
</feature>
<reference evidence="6 7" key="1">
    <citation type="submission" date="2019-09" db="EMBL/GenBank/DDBJ databases">
        <title>Screening of Novel Bioactive Compounds from Soil-Associated.</title>
        <authorList>
            <person name="Gong X."/>
        </authorList>
    </citation>
    <scope>NUCLEOTIDE SEQUENCE [LARGE SCALE GENOMIC DNA]</scope>
    <source>
        <strain evidence="6 7">Gxj-6</strain>
    </source>
</reference>
<keyword evidence="2" id="KW-0175">Coiled coil</keyword>
<dbReference type="Gene3D" id="2.40.30.170">
    <property type="match status" value="1"/>
</dbReference>
<evidence type="ECO:0000256" key="2">
    <source>
        <dbReference type="ARBA" id="ARBA00023054"/>
    </source>
</evidence>
<feature type="region of interest" description="Disordered" evidence="3">
    <location>
        <begin position="418"/>
        <end position="458"/>
    </location>
</feature>
<feature type="region of interest" description="Disordered" evidence="3">
    <location>
        <begin position="202"/>
        <end position="238"/>
    </location>
</feature>
<dbReference type="SUPFAM" id="SSF111369">
    <property type="entry name" value="HlyD-like secretion proteins"/>
    <property type="match status" value="1"/>
</dbReference>
<feature type="compositionally biased region" description="Low complexity" evidence="3">
    <location>
        <begin position="215"/>
        <end position="234"/>
    </location>
</feature>
<keyword evidence="7" id="KW-1185">Reference proteome</keyword>
<dbReference type="Gene3D" id="6.20.50.140">
    <property type="match status" value="1"/>
</dbReference>
<dbReference type="GO" id="GO:0030313">
    <property type="term" value="C:cell envelope"/>
    <property type="evidence" value="ECO:0007669"/>
    <property type="project" value="UniProtKB-SubCell"/>
</dbReference>
<dbReference type="EMBL" id="VYTZ01000016">
    <property type="protein sequence ID" value="KAA9374426.1"/>
    <property type="molecule type" value="Genomic_DNA"/>
</dbReference>
<dbReference type="InterPro" id="IPR058636">
    <property type="entry name" value="Beta-barrel_YknX"/>
</dbReference>
<keyword evidence="4" id="KW-1133">Transmembrane helix</keyword>
<dbReference type="AlphaFoldDB" id="A0A5J5JW75"/>
<evidence type="ECO:0000256" key="4">
    <source>
        <dbReference type="SAM" id="Phobius"/>
    </source>
</evidence>
<evidence type="ECO:0000313" key="6">
    <source>
        <dbReference type="EMBL" id="KAA9374426.1"/>
    </source>
</evidence>
<dbReference type="InterPro" id="IPR050465">
    <property type="entry name" value="UPF0194_transport"/>
</dbReference>
<dbReference type="Proteomes" id="UP000327011">
    <property type="component" value="Unassembled WGS sequence"/>
</dbReference>
<proteinExistence type="predicted"/>
<protein>
    <submittedName>
        <fullName evidence="6">Biotin/lipoyl-binding protein</fullName>
    </submittedName>
</protein>
<feature type="transmembrane region" description="Helical" evidence="4">
    <location>
        <begin position="51"/>
        <end position="72"/>
    </location>
</feature>
<evidence type="ECO:0000256" key="3">
    <source>
        <dbReference type="SAM" id="MobiDB-lite"/>
    </source>
</evidence>
<keyword evidence="4" id="KW-0472">Membrane</keyword>
<dbReference type="Pfam" id="PF25990">
    <property type="entry name" value="Beta-barrel_YknX"/>
    <property type="match status" value="1"/>
</dbReference>
<evidence type="ECO:0000259" key="5">
    <source>
        <dbReference type="Pfam" id="PF25990"/>
    </source>
</evidence>
<organism evidence="6 7">
    <name type="scientific">Microbispora cellulosiformans</name>
    <dbReference type="NCBI Taxonomy" id="2614688"/>
    <lineage>
        <taxon>Bacteria</taxon>
        <taxon>Bacillati</taxon>
        <taxon>Actinomycetota</taxon>
        <taxon>Actinomycetes</taxon>
        <taxon>Streptosporangiales</taxon>
        <taxon>Streptosporangiaceae</taxon>
        <taxon>Microbispora</taxon>
    </lineage>
</organism>
<evidence type="ECO:0000256" key="1">
    <source>
        <dbReference type="ARBA" id="ARBA00004196"/>
    </source>
</evidence>
<feature type="domain" description="YknX-like beta-barrel" evidence="5">
    <location>
        <begin position="248"/>
        <end position="323"/>
    </location>
</feature>
<name>A0A5J5JW75_9ACTN</name>
<accession>A0A5J5JW75</accession>
<dbReference type="PANTHER" id="PTHR32347">
    <property type="entry name" value="EFFLUX SYSTEM COMPONENT YKNX-RELATED"/>
    <property type="match status" value="1"/>
</dbReference>
<comment type="caution">
    <text evidence="6">The sequence shown here is derived from an EMBL/GenBank/DDBJ whole genome shotgun (WGS) entry which is preliminary data.</text>
</comment>
<sequence length="458" mass="44181">MSPVAWPYLKVVCGCGLQADCQQTLSIGRGCPKRGLPGFGVVKLSTKRGTLVINGVLAVLLLGGIAAAWASLGGDSSAGAAPLTTRVTRGTVLASVSASGSVESARTRALSFGTNGTVETVLVETGDRVKKGQVLARLDDTAARESLEAAKASLDAADDADTSTASGYSQYINARNAYRSAKRALAGTVLKAPFGGIVTAVNGSEGGPSGGSGGSSSQSGQSQSSAQSQSQSQGGSTGFVEIADPARLQIVGNFTEADVTRIKTGQTAVVTFDALTGVTAAGKVSVIDPQPQTNNNVVQYAVTVSLTGVPSSVRLGQTATVQVTVGKADDVLTVASSAVTTAGGQALVTVLENGRQVVRRVEAGLKGDTTTEIKSGLQEGDQVVRPQATTVGGGGGFQFPGGGGGFGRGFGGGAGAGAGGGPGGGAGGGPGGGAGGGPGGGAGGGAGGGGRGGGGGGR</sequence>
<evidence type="ECO:0000313" key="7">
    <source>
        <dbReference type="Proteomes" id="UP000327011"/>
    </source>
</evidence>
<gene>
    <name evidence="6" type="ORF">F5972_31450</name>
</gene>
<dbReference type="Gene3D" id="2.40.50.100">
    <property type="match status" value="1"/>
</dbReference>
<comment type="subcellular location">
    <subcellularLocation>
        <location evidence="1">Cell envelope</location>
    </subcellularLocation>
</comment>